<name>B5YIW2_THEYD</name>
<dbReference type="GO" id="GO:0016779">
    <property type="term" value="F:nucleotidyltransferase activity"/>
    <property type="evidence" value="ECO:0007669"/>
    <property type="project" value="InterPro"/>
</dbReference>
<reference evidence="2 3" key="2">
    <citation type="journal article" date="2015" name="Genome Announc.">
        <title>Genome Sequence of the Sulfate-Reducing Thermophilic Bacterium Thermodesulfovibrio yellowstonii Strain DSM 11347T (Phylum Nitrospirae).</title>
        <authorList>
            <person name="Bhatnagar S."/>
            <person name="Badger J.H."/>
            <person name="Madupu R."/>
            <person name="Khouri H.M."/>
            <person name="O'Connor E.M."/>
            <person name="Robb F.T."/>
            <person name="Ward N.L."/>
            <person name="Eisen J.A."/>
        </authorList>
    </citation>
    <scope>NUCLEOTIDE SEQUENCE [LARGE SCALE GENOMIC DNA]</scope>
    <source>
        <strain evidence="3">ATCC 51303 / DSM 11347 / YP87</strain>
    </source>
</reference>
<keyword evidence="3" id="KW-1185">Reference proteome</keyword>
<dbReference type="Pfam" id="PF01909">
    <property type="entry name" value="NTP_transf_2"/>
    <property type="match status" value="1"/>
</dbReference>
<evidence type="ECO:0000313" key="2">
    <source>
        <dbReference type="EMBL" id="ACI20901.1"/>
    </source>
</evidence>
<protein>
    <submittedName>
        <fullName evidence="2">Nucleotidyltransferase domain protein</fullName>
    </submittedName>
</protein>
<dbReference type="Proteomes" id="UP000000718">
    <property type="component" value="Chromosome"/>
</dbReference>
<dbReference type="STRING" id="289376.THEYE_A2049"/>
<gene>
    <name evidence="2" type="ordered locus">THEYE_A2049</name>
</gene>
<dbReference type="EMBL" id="CP001147">
    <property type="protein sequence ID" value="ACI20901.1"/>
    <property type="molecule type" value="Genomic_DNA"/>
</dbReference>
<proteinExistence type="predicted"/>
<dbReference type="eggNOG" id="COG1708">
    <property type="taxonomic scope" value="Bacteria"/>
</dbReference>
<feature type="domain" description="Polymerase nucleotidyl transferase" evidence="1">
    <location>
        <begin position="17"/>
        <end position="98"/>
    </location>
</feature>
<dbReference type="HOGENOM" id="CLU_130257_9_3_0"/>
<dbReference type="RefSeq" id="WP_012545631.1">
    <property type="nucleotide sequence ID" value="NC_011296.1"/>
</dbReference>
<sequence length="113" mass="13080">MKNENQTIESLPIQEIIKRIISVTSPDKIIFFGSYAYGTPRLDSDIDIIVVTSVRGSKIDEYRKIRKSLKGLKYPFDIIVLSLEEFDFYSKSWKNSVIAEANQRGKLVYEKNQ</sequence>
<dbReference type="KEGG" id="tye:THEYE_A2049"/>
<organism evidence="2 3">
    <name type="scientific">Thermodesulfovibrio yellowstonii (strain ATCC 51303 / DSM 11347 / YP87)</name>
    <dbReference type="NCBI Taxonomy" id="289376"/>
    <lineage>
        <taxon>Bacteria</taxon>
        <taxon>Pseudomonadati</taxon>
        <taxon>Nitrospirota</taxon>
        <taxon>Thermodesulfovibrionia</taxon>
        <taxon>Thermodesulfovibrionales</taxon>
        <taxon>Thermodesulfovibrionaceae</taxon>
        <taxon>Thermodesulfovibrio</taxon>
    </lineage>
</organism>
<dbReference type="InParanoid" id="B5YIW2"/>
<evidence type="ECO:0000259" key="1">
    <source>
        <dbReference type="Pfam" id="PF01909"/>
    </source>
</evidence>
<evidence type="ECO:0000313" key="3">
    <source>
        <dbReference type="Proteomes" id="UP000000718"/>
    </source>
</evidence>
<dbReference type="PATRIC" id="fig|289376.4.peg.1997"/>
<dbReference type="Gene3D" id="3.30.460.10">
    <property type="entry name" value="Beta Polymerase, domain 2"/>
    <property type="match status" value="1"/>
</dbReference>
<dbReference type="AlphaFoldDB" id="B5YIW2"/>
<accession>B5YIW2</accession>
<dbReference type="InterPro" id="IPR002934">
    <property type="entry name" value="Polymerase_NTP_transf_dom"/>
</dbReference>
<dbReference type="EnsemblBacteria" id="ACI20901">
    <property type="protein sequence ID" value="ACI20901"/>
    <property type="gene ID" value="THEYE_A2049"/>
</dbReference>
<dbReference type="CDD" id="cd05403">
    <property type="entry name" value="NT_KNTase_like"/>
    <property type="match status" value="1"/>
</dbReference>
<dbReference type="SUPFAM" id="SSF81301">
    <property type="entry name" value="Nucleotidyltransferase"/>
    <property type="match status" value="1"/>
</dbReference>
<dbReference type="InterPro" id="IPR043519">
    <property type="entry name" value="NT_sf"/>
</dbReference>
<dbReference type="OrthoDB" id="9799750at2"/>
<dbReference type="PANTHER" id="PTHR37030">
    <property type="entry name" value="NUCLEOTIDYLTRANSFERASE"/>
    <property type="match status" value="1"/>
</dbReference>
<reference evidence="3" key="1">
    <citation type="submission" date="2008-08" db="EMBL/GenBank/DDBJ databases">
        <title>The complete genome sequence of Thermodesulfovibrio yellowstonii strain ATCC 51303 / DSM 11347 / YP87.</title>
        <authorList>
            <person name="Dodson R.J."/>
            <person name="Durkin A.S."/>
            <person name="Wu M."/>
            <person name="Eisen J."/>
            <person name="Sutton G."/>
        </authorList>
    </citation>
    <scope>NUCLEOTIDE SEQUENCE [LARGE SCALE GENOMIC DNA]</scope>
    <source>
        <strain evidence="3">ATCC 51303 / DSM 11347 / YP87</strain>
    </source>
</reference>
<dbReference type="PANTHER" id="PTHR37030:SF1">
    <property type="entry name" value="NUCLEOTIDYLTRANSFERASE"/>
    <property type="match status" value="1"/>
</dbReference>